<evidence type="ECO:0000313" key="1">
    <source>
        <dbReference type="EMBL" id="PIK54735.1"/>
    </source>
</evidence>
<sequence>MARNQHRHETIRQYSLCLEELLQQILKHPSSLPDKDKTLRDRFIEGISSNSIKMELRREVRKDSDINFKDIKDEALELEGAIRMDSAEVITAELHQVEDPDCTGPKYNAQKPSLPRMAENNGGSILQYATTNAALAVYGCHGNTEKPTNRLEGLQTSLQKMVDRSVETATSRAMLPGIVGGDEGPHHTCLQMPPLSNPRQHRFTQTRPVHSCEPNYGMLCLVRLIYTD</sequence>
<dbReference type="Proteomes" id="UP000230750">
    <property type="component" value="Unassembled WGS sequence"/>
</dbReference>
<gene>
    <name evidence="1" type="ORF">BSL78_08381</name>
</gene>
<dbReference type="EMBL" id="MRZV01000236">
    <property type="protein sequence ID" value="PIK54735.1"/>
    <property type="molecule type" value="Genomic_DNA"/>
</dbReference>
<proteinExistence type="predicted"/>
<reference evidence="1 2" key="1">
    <citation type="journal article" date="2017" name="PLoS Biol.">
        <title>The sea cucumber genome provides insights into morphological evolution and visceral regeneration.</title>
        <authorList>
            <person name="Zhang X."/>
            <person name="Sun L."/>
            <person name="Yuan J."/>
            <person name="Sun Y."/>
            <person name="Gao Y."/>
            <person name="Zhang L."/>
            <person name="Li S."/>
            <person name="Dai H."/>
            <person name="Hamel J.F."/>
            <person name="Liu C."/>
            <person name="Yu Y."/>
            <person name="Liu S."/>
            <person name="Lin W."/>
            <person name="Guo K."/>
            <person name="Jin S."/>
            <person name="Xu P."/>
            <person name="Storey K.B."/>
            <person name="Huan P."/>
            <person name="Zhang T."/>
            <person name="Zhou Y."/>
            <person name="Zhang J."/>
            <person name="Lin C."/>
            <person name="Li X."/>
            <person name="Xing L."/>
            <person name="Huo D."/>
            <person name="Sun M."/>
            <person name="Wang L."/>
            <person name="Mercier A."/>
            <person name="Li F."/>
            <person name="Yang H."/>
            <person name="Xiang J."/>
        </authorList>
    </citation>
    <scope>NUCLEOTIDE SEQUENCE [LARGE SCALE GENOMIC DNA]</scope>
    <source>
        <strain evidence="1">Shaxun</strain>
        <tissue evidence="1">Muscle</tissue>
    </source>
</reference>
<evidence type="ECO:0000313" key="2">
    <source>
        <dbReference type="Proteomes" id="UP000230750"/>
    </source>
</evidence>
<protein>
    <submittedName>
        <fullName evidence="1">Uncharacterized protein</fullName>
    </submittedName>
</protein>
<keyword evidence="2" id="KW-1185">Reference proteome</keyword>
<name>A0A2G8L3F2_STIJA</name>
<comment type="caution">
    <text evidence="1">The sequence shown here is derived from an EMBL/GenBank/DDBJ whole genome shotgun (WGS) entry which is preliminary data.</text>
</comment>
<accession>A0A2G8L3F2</accession>
<dbReference type="AlphaFoldDB" id="A0A2G8L3F2"/>
<organism evidence="1 2">
    <name type="scientific">Stichopus japonicus</name>
    <name type="common">Sea cucumber</name>
    <dbReference type="NCBI Taxonomy" id="307972"/>
    <lineage>
        <taxon>Eukaryota</taxon>
        <taxon>Metazoa</taxon>
        <taxon>Echinodermata</taxon>
        <taxon>Eleutherozoa</taxon>
        <taxon>Echinozoa</taxon>
        <taxon>Holothuroidea</taxon>
        <taxon>Aspidochirotacea</taxon>
        <taxon>Aspidochirotida</taxon>
        <taxon>Stichopodidae</taxon>
        <taxon>Apostichopus</taxon>
    </lineage>
</organism>
<dbReference type="OrthoDB" id="6159874at2759"/>